<feature type="region of interest" description="Disordered" evidence="1">
    <location>
        <begin position="61"/>
        <end position="83"/>
    </location>
</feature>
<proteinExistence type="predicted"/>
<sequence length="83" mass="9569">MFQCFLDKKREKLSVEEFALLLLKGQQEFELKNLEKDFENRVRWAVITALRNVPGPKTVIAPDGELNAQAPSSRNAEDYPFQT</sequence>
<accession>A0A4V6A126</accession>
<comment type="caution">
    <text evidence="2">The sequence shown here is derived from an EMBL/GenBank/DDBJ whole genome shotgun (WGS) entry which is preliminary data.</text>
</comment>
<dbReference type="AlphaFoldDB" id="A0A4V6A126"/>
<keyword evidence="3" id="KW-1185">Reference proteome</keyword>
<evidence type="ECO:0000313" key="3">
    <source>
        <dbReference type="Proteomes" id="UP000298663"/>
    </source>
</evidence>
<protein>
    <submittedName>
        <fullName evidence="2">Uncharacterized protein</fullName>
    </submittedName>
</protein>
<name>A0A4V6A126_STECR</name>
<dbReference type="Proteomes" id="UP000298663">
    <property type="component" value="Unassembled WGS sequence"/>
</dbReference>
<reference evidence="2 3" key="2">
    <citation type="journal article" date="2019" name="G3 (Bethesda)">
        <title>Hybrid Assembly of the Genome of the Entomopathogenic Nematode Steinernema carpocapsae Identifies the X-Chromosome.</title>
        <authorList>
            <person name="Serra L."/>
            <person name="Macchietto M."/>
            <person name="Macias-Munoz A."/>
            <person name="McGill C.J."/>
            <person name="Rodriguez I.M."/>
            <person name="Rodriguez B."/>
            <person name="Murad R."/>
            <person name="Mortazavi A."/>
        </authorList>
    </citation>
    <scope>NUCLEOTIDE SEQUENCE [LARGE SCALE GENOMIC DNA]</scope>
    <source>
        <strain evidence="2 3">ALL</strain>
    </source>
</reference>
<dbReference type="EMBL" id="AZBU02000006">
    <property type="protein sequence ID" value="TKR73375.1"/>
    <property type="molecule type" value="Genomic_DNA"/>
</dbReference>
<organism evidence="2 3">
    <name type="scientific">Steinernema carpocapsae</name>
    <name type="common">Entomopathogenic nematode</name>
    <dbReference type="NCBI Taxonomy" id="34508"/>
    <lineage>
        <taxon>Eukaryota</taxon>
        <taxon>Metazoa</taxon>
        <taxon>Ecdysozoa</taxon>
        <taxon>Nematoda</taxon>
        <taxon>Chromadorea</taxon>
        <taxon>Rhabditida</taxon>
        <taxon>Tylenchina</taxon>
        <taxon>Panagrolaimomorpha</taxon>
        <taxon>Strongyloidoidea</taxon>
        <taxon>Steinernematidae</taxon>
        <taxon>Steinernema</taxon>
    </lineage>
</organism>
<gene>
    <name evidence="2" type="ORF">L596_020689</name>
</gene>
<evidence type="ECO:0000256" key="1">
    <source>
        <dbReference type="SAM" id="MobiDB-lite"/>
    </source>
</evidence>
<evidence type="ECO:0000313" key="2">
    <source>
        <dbReference type="EMBL" id="TKR73375.1"/>
    </source>
</evidence>
<reference evidence="2 3" key="1">
    <citation type="journal article" date="2015" name="Genome Biol.">
        <title>Comparative genomics of Steinernema reveals deeply conserved gene regulatory networks.</title>
        <authorList>
            <person name="Dillman A.R."/>
            <person name="Macchietto M."/>
            <person name="Porter C.F."/>
            <person name="Rogers A."/>
            <person name="Williams B."/>
            <person name="Antoshechkin I."/>
            <person name="Lee M.M."/>
            <person name="Goodwin Z."/>
            <person name="Lu X."/>
            <person name="Lewis E.E."/>
            <person name="Goodrich-Blair H."/>
            <person name="Stock S.P."/>
            <person name="Adams B.J."/>
            <person name="Sternberg P.W."/>
            <person name="Mortazavi A."/>
        </authorList>
    </citation>
    <scope>NUCLEOTIDE SEQUENCE [LARGE SCALE GENOMIC DNA]</scope>
    <source>
        <strain evidence="2 3">ALL</strain>
    </source>
</reference>